<reference evidence="3" key="1">
    <citation type="submission" date="2017-02" db="UniProtKB">
        <authorList>
            <consortium name="WormBaseParasite"/>
        </authorList>
    </citation>
    <scope>IDENTIFICATION</scope>
</reference>
<gene>
    <name evidence="1" type="ORF">NBR_LOCUS5364</name>
</gene>
<name>A0A0N4XS61_NIPBR</name>
<dbReference type="EMBL" id="UYSL01012698">
    <property type="protein sequence ID" value="VDL68953.1"/>
    <property type="molecule type" value="Genomic_DNA"/>
</dbReference>
<dbReference type="Proteomes" id="UP000271162">
    <property type="component" value="Unassembled WGS sequence"/>
</dbReference>
<sequence>MFYEKAYSLERFVHAVNEGTSVLGECIVNEEWTRMGVVASSELVEDCKLARQRFSSEQLSALRFQPNDVVLSFLHSSLISTKKVVKDDVRGLVTCIYFTVVSFIRKNDSVPEDATLSQLLNKFKDDVIVSNVT</sequence>
<keyword evidence="2" id="KW-1185">Reference proteome</keyword>
<proteinExistence type="predicted"/>
<organism evidence="3">
    <name type="scientific">Nippostrongylus brasiliensis</name>
    <name type="common">Rat hookworm</name>
    <dbReference type="NCBI Taxonomy" id="27835"/>
    <lineage>
        <taxon>Eukaryota</taxon>
        <taxon>Metazoa</taxon>
        <taxon>Ecdysozoa</taxon>
        <taxon>Nematoda</taxon>
        <taxon>Chromadorea</taxon>
        <taxon>Rhabditida</taxon>
        <taxon>Rhabditina</taxon>
        <taxon>Rhabditomorpha</taxon>
        <taxon>Strongyloidea</taxon>
        <taxon>Heligmosomidae</taxon>
        <taxon>Nippostrongylus</taxon>
    </lineage>
</organism>
<accession>A0A0N4XS61</accession>
<evidence type="ECO:0000313" key="3">
    <source>
        <dbReference type="WBParaSite" id="NBR_0000536301-mRNA-1"/>
    </source>
</evidence>
<protein>
    <submittedName>
        <fullName evidence="3">NPH3 domain-containing protein</fullName>
    </submittedName>
</protein>
<evidence type="ECO:0000313" key="1">
    <source>
        <dbReference type="EMBL" id="VDL68953.1"/>
    </source>
</evidence>
<evidence type="ECO:0000313" key="2">
    <source>
        <dbReference type="Proteomes" id="UP000271162"/>
    </source>
</evidence>
<reference evidence="1 2" key="2">
    <citation type="submission" date="2018-11" db="EMBL/GenBank/DDBJ databases">
        <authorList>
            <consortium name="Pathogen Informatics"/>
        </authorList>
    </citation>
    <scope>NUCLEOTIDE SEQUENCE [LARGE SCALE GENOMIC DNA]</scope>
</reference>
<dbReference type="WBParaSite" id="NBR_0000536301-mRNA-1">
    <property type="protein sequence ID" value="NBR_0000536301-mRNA-1"/>
    <property type="gene ID" value="NBR_0000536301"/>
</dbReference>
<dbReference type="AlphaFoldDB" id="A0A0N4XS61"/>